<name>A0A1F6VEL6_9BACT</name>
<keyword evidence="1" id="KW-0812">Transmembrane</keyword>
<dbReference type="AlphaFoldDB" id="A0A1F6VEL6"/>
<comment type="caution">
    <text evidence="2">The sequence shown here is derived from an EMBL/GenBank/DDBJ whole genome shotgun (WGS) entry which is preliminary data.</text>
</comment>
<sequence>MENNNNKNTYITIGVVALVIVVLAVLWMRNGAEPAEENNEATGETQGATTGEKRFSGTISAVDTACFADGVCSVTVDGKKVILVQGGLALDSGAAVGKLLGVDSIGDLEGKMGAFANVYAKETPDGGYTLYGNSEYYVEVAKVSDK</sequence>
<evidence type="ECO:0000313" key="2">
    <source>
        <dbReference type="EMBL" id="OGI68019.1"/>
    </source>
</evidence>
<feature type="transmembrane region" description="Helical" evidence="1">
    <location>
        <begin position="9"/>
        <end position="28"/>
    </location>
</feature>
<proteinExistence type="predicted"/>
<keyword evidence="1" id="KW-1133">Transmembrane helix</keyword>
<evidence type="ECO:0000256" key="1">
    <source>
        <dbReference type="SAM" id="Phobius"/>
    </source>
</evidence>
<protein>
    <submittedName>
        <fullName evidence="2">Uncharacterized protein</fullName>
    </submittedName>
</protein>
<dbReference type="EMBL" id="MFTS01000006">
    <property type="protein sequence ID" value="OGI68019.1"/>
    <property type="molecule type" value="Genomic_DNA"/>
</dbReference>
<accession>A0A1F6VEL6</accession>
<reference evidence="2 3" key="1">
    <citation type="journal article" date="2016" name="Nat. Commun.">
        <title>Thousands of microbial genomes shed light on interconnected biogeochemical processes in an aquifer system.</title>
        <authorList>
            <person name="Anantharaman K."/>
            <person name="Brown C.T."/>
            <person name="Hug L.A."/>
            <person name="Sharon I."/>
            <person name="Castelle C.J."/>
            <person name="Probst A.J."/>
            <person name="Thomas B.C."/>
            <person name="Singh A."/>
            <person name="Wilkins M.J."/>
            <person name="Karaoz U."/>
            <person name="Brodie E.L."/>
            <person name="Williams K.H."/>
            <person name="Hubbard S.S."/>
            <person name="Banfield J.F."/>
        </authorList>
    </citation>
    <scope>NUCLEOTIDE SEQUENCE [LARGE SCALE GENOMIC DNA]</scope>
</reference>
<gene>
    <name evidence="2" type="ORF">A2738_00390</name>
</gene>
<evidence type="ECO:0000313" key="3">
    <source>
        <dbReference type="Proteomes" id="UP000178235"/>
    </source>
</evidence>
<keyword evidence="1" id="KW-0472">Membrane</keyword>
<dbReference type="Proteomes" id="UP000178235">
    <property type="component" value="Unassembled WGS sequence"/>
</dbReference>
<organism evidence="2 3">
    <name type="scientific">Candidatus Nomurabacteria bacterium RIFCSPHIGHO2_01_FULL_42_15</name>
    <dbReference type="NCBI Taxonomy" id="1801742"/>
    <lineage>
        <taxon>Bacteria</taxon>
        <taxon>Candidatus Nomuraibacteriota</taxon>
    </lineage>
</organism>